<reference evidence="2" key="1">
    <citation type="journal article" date="2014" name="Front. Microbiol.">
        <title>High frequency of phylogenetically diverse reductive dehalogenase-homologous genes in deep subseafloor sedimentary metagenomes.</title>
        <authorList>
            <person name="Kawai M."/>
            <person name="Futagami T."/>
            <person name="Toyoda A."/>
            <person name="Takaki Y."/>
            <person name="Nishi S."/>
            <person name="Hori S."/>
            <person name="Arai W."/>
            <person name="Tsubouchi T."/>
            <person name="Morono Y."/>
            <person name="Uchiyama I."/>
            <person name="Ito T."/>
            <person name="Fujiyama A."/>
            <person name="Inagaki F."/>
            <person name="Takami H."/>
        </authorList>
    </citation>
    <scope>NUCLEOTIDE SEQUENCE</scope>
    <source>
        <strain evidence="2">Expedition CK06-06</strain>
    </source>
</reference>
<accession>X1EQN1</accession>
<feature type="non-terminal residue" evidence="2">
    <location>
        <position position="335"/>
    </location>
</feature>
<gene>
    <name evidence="2" type="ORF">S03H2_01138</name>
</gene>
<dbReference type="InterPro" id="IPR011050">
    <property type="entry name" value="Pectin_lyase_fold/virulence"/>
</dbReference>
<proteinExistence type="predicted"/>
<dbReference type="SUPFAM" id="SSF51126">
    <property type="entry name" value="Pectin lyase-like"/>
    <property type="match status" value="1"/>
</dbReference>
<evidence type="ECO:0000259" key="1">
    <source>
        <dbReference type="Pfam" id="PF13229"/>
    </source>
</evidence>
<dbReference type="InterPro" id="IPR006626">
    <property type="entry name" value="PbH1"/>
</dbReference>
<name>X1EQN1_9ZZZZ</name>
<organism evidence="2">
    <name type="scientific">marine sediment metagenome</name>
    <dbReference type="NCBI Taxonomy" id="412755"/>
    <lineage>
        <taxon>unclassified sequences</taxon>
        <taxon>metagenomes</taxon>
        <taxon>ecological metagenomes</taxon>
    </lineage>
</organism>
<dbReference type="AlphaFoldDB" id="X1EQN1"/>
<feature type="domain" description="Right handed beta helix" evidence="1">
    <location>
        <begin position="194"/>
        <end position="309"/>
    </location>
</feature>
<dbReference type="InterPro" id="IPR012334">
    <property type="entry name" value="Pectin_lyas_fold"/>
</dbReference>
<comment type="caution">
    <text evidence="2">The sequence shown here is derived from an EMBL/GenBank/DDBJ whole genome shotgun (WGS) entry which is preliminary data.</text>
</comment>
<evidence type="ECO:0000313" key="2">
    <source>
        <dbReference type="EMBL" id="GAH19424.1"/>
    </source>
</evidence>
<dbReference type="EMBL" id="BARU01000310">
    <property type="protein sequence ID" value="GAH19424.1"/>
    <property type="molecule type" value="Genomic_DNA"/>
</dbReference>
<protein>
    <recommendedName>
        <fullName evidence="1">Right handed beta helix domain-containing protein</fullName>
    </recommendedName>
</protein>
<dbReference type="Pfam" id="PF13229">
    <property type="entry name" value="Beta_helix"/>
    <property type="match status" value="1"/>
</dbReference>
<dbReference type="SMART" id="SM00710">
    <property type="entry name" value="PbH1"/>
    <property type="match status" value="6"/>
</dbReference>
<sequence length="335" mass="36818">MKMKGKIISLVIILSLITIFLPYPSNDIAATQSNKDYKVKLKDLTERGPIIITHDDDFSLYTTTGDGSALAPYLIDNFNITSLVDAIAISVSHTTKHFIIKNCYLRPTTIGISLNNVTQDTAQIVDNTIEGIKVASGAGVYIKSTNSTLVANNTYLNPEINSNAFDIEYAHHTTIFNNTAVSITGLYQTRYLSVLRSTSVTVENNTGTYLDAGISFFEGNNAIIANNIFTDSGNTGISLYKCPNSIIDNNILTNCGFISIETHDSPSNITNNEIFNNGMKITGSDFSLLRLYRLENNKVNNKNFGFFVDTPDLTLDTGDYSQILAYNCSNMVIEN</sequence>
<dbReference type="InterPro" id="IPR039448">
    <property type="entry name" value="Beta_helix"/>
</dbReference>
<dbReference type="Gene3D" id="2.160.20.10">
    <property type="entry name" value="Single-stranded right-handed beta-helix, Pectin lyase-like"/>
    <property type="match status" value="1"/>
</dbReference>